<feature type="transmembrane region" description="Helical" evidence="7">
    <location>
        <begin position="211"/>
        <end position="227"/>
    </location>
</feature>
<evidence type="ECO:0000256" key="2">
    <source>
        <dbReference type="ARBA" id="ARBA00022448"/>
    </source>
</evidence>
<evidence type="ECO:0000256" key="1">
    <source>
        <dbReference type="ARBA" id="ARBA00004141"/>
    </source>
</evidence>
<keyword evidence="2" id="KW-0813">Transport</keyword>
<feature type="transmembrane region" description="Helical" evidence="7">
    <location>
        <begin position="377"/>
        <end position="403"/>
    </location>
</feature>
<evidence type="ECO:0000256" key="4">
    <source>
        <dbReference type="ARBA" id="ARBA00022970"/>
    </source>
</evidence>
<dbReference type="InterPro" id="IPR004841">
    <property type="entry name" value="AA-permease/SLC12A_dom"/>
</dbReference>
<feature type="transmembrane region" description="Helical" evidence="7">
    <location>
        <begin position="33"/>
        <end position="55"/>
    </location>
</feature>
<feature type="transmembrane region" description="Helical" evidence="7">
    <location>
        <begin position="453"/>
        <end position="473"/>
    </location>
</feature>
<dbReference type="EMBL" id="LSSK01000421">
    <property type="protein sequence ID" value="OMH83394.1"/>
    <property type="molecule type" value="Genomic_DNA"/>
</dbReference>
<dbReference type="GO" id="GO:0015171">
    <property type="term" value="F:amino acid transmembrane transporter activity"/>
    <property type="evidence" value="ECO:0007669"/>
    <property type="project" value="TreeGrafter"/>
</dbReference>
<evidence type="ECO:0000256" key="3">
    <source>
        <dbReference type="ARBA" id="ARBA00022692"/>
    </source>
</evidence>
<feature type="transmembrane region" description="Helical" evidence="7">
    <location>
        <begin position="423"/>
        <end position="447"/>
    </location>
</feature>
<evidence type="ECO:0000313" key="9">
    <source>
        <dbReference type="EMBL" id="OMH83394.1"/>
    </source>
</evidence>
<dbReference type="AlphaFoldDB" id="A0A1R1PR12"/>
<dbReference type="Proteomes" id="UP000188320">
    <property type="component" value="Unassembled WGS sequence"/>
</dbReference>
<feature type="domain" description="Amino acid permease/ SLC12A" evidence="8">
    <location>
        <begin position="30"/>
        <end position="481"/>
    </location>
</feature>
<keyword evidence="4" id="KW-0029">Amino-acid transport</keyword>
<keyword evidence="5 7" id="KW-1133">Transmembrane helix</keyword>
<gene>
    <name evidence="9" type="ORF">AX774_g3102</name>
</gene>
<feature type="transmembrane region" description="Helical" evidence="7">
    <location>
        <begin position="170"/>
        <end position="191"/>
    </location>
</feature>
<feature type="transmembrane region" description="Helical" evidence="7">
    <location>
        <begin position="140"/>
        <end position="158"/>
    </location>
</feature>
<feature type="transmembrane region" description="Helical" evidence="7">
    <location>
        <begin position="352"/>
        <end position="371"/>
    </location>
</feature>
<dbReference type="FunFam" id="1.20.1740.10:FF:000001">
    <property type="entry name" value="Amino acid permease"/>
    <property type="match status" value="1"/>
</dbReference>
<feature type="transmembrane region" description="Helical" evidence="7">
    <location>
        <begin position="106"/>
        <end position="134"/>
    </location>
</feature>
<evidence type="ECO:0000256" key="7">
    <source>
        <dbReference type="SAM" id="Phobius"/>
    </source>
</evidence>
<keyword evidence="3 7" id="KW-0812">Transmembrane</keyword>
<keyword evidence="10" id="KW-1185">Reference proteome</keyword>
<protein>
    <submittedName>
        <fullName evidence="9">Lysine-specific permease</fullName>
    </submittedName>
</protein>
<feature type="transmembrane region" description="Helical" evidence="7">
    <location>
        <begin position="61"/>
        <end position="85"/>
    </location>
</feature>
<comment type="caution">
    <text evidence="9">The sequence shown here is derived from an EMBL/GenBank/DDBJ whole genome shotgun (WGS) entry which is preliminary data.</text>
</comment>
<dbReference type="InterPro" id="IPR004840">
    <property type="entry name" value="Amino_acid_permease_CS"/>
</dbReference>
<dbReference type="OrthoDB" id="3900342at2759"/>
<organism evidence="9 10">
    <name type="scientific">Zancudomyces culisetae</name>
    <name type="common">Gut fungus</name>
    <name type="synonym">Smittium culisetae</name>
    <dbReference type="NCBI Taxonomy" id="1213189"/>
    <lineage>
        <taxon>Eukaryota</taxon>
        <taxon>Fungi</taxon>
        <taxon>Fungi incertae sedis</taxon>
        <taxon>Zoopagomycota</taxon>
        <taxon>Kickxellomycotina</taxon>
        <taxon>Harpellomycetes</taxon>
        <taxon>Harpellales</taxon>
        <taxon>Legeriomycetaceae</taxon>
        <taxon>Zancudomyces</taxon>
    </lineage>
</organism>
<dbReference type="InterPro" id="IPR050524">
    <property type="entry name" value="APC_YAT"/>
</dbReference>
<dbReference type="GO" id="GO:0016020">
    <property type="term" value="C:membrane"/>
    <property type="evidence" value="ECO:0007669"/>
    <property type="project" value="UniProtKB-SubCell"/>
</dbReference>
<dbReference type="PANTHER" id="PTHR43341:SF1">
    <property type="entry name" value="GENERAL AMINO-ACID PERMEASE GAP1"/>
    <property type="match status" value="1"/>
</dbReference>
<dbReference type="Gene3D" id="1.20.1740.10">
    <property type="entry name" value="Amino acid/polyamine transporter I"/>
    <property type="match status" value="1"/>
</dbReference>
<evidence type="ECO:0000256" key="5">
    <source>
        <dbReference type="ARBA" id="ARBA00022989"/>
    </source>
</evidence>
<dbReference type="PROSITE" id="PS00218">
    <property type="entry name" value="AMINO_ACID_PERMEASE_1"/>
    <property type="match status" value="1"/>
</dbReference>
<dbReference type="PANTHER" id="PTHR43341">
    <property type="entry name" value="AMINO ACID PERMEASE"/>
    <property type="match status" value="1"/>
</dbReference>
<evidence type="ECO:0000313" key="10">
    <source>
        <dbReference type="Proteomes" id="UP000188320"/>
    </source>
</evidence>
<dbReference type="Pfam" id="PF00324">
    <property type="entry name" value="AA_permease"/>
    <property type="match status" value="1"/>
</dbReference>
<reference evidence="10" key="1">
    <citation type="submission" date="2017-01" db="EMBL/GenBank/DDBJ databases">
        <authorList>
            <person name="Wang Y."/>
            <person name="White M."/>
            <person name="Kvist S."/>
            <person name="Moncalvo J.-M."/>
        </authorList>
    </citation>
    <scope>NUCLEOTIDE SEQUENCE [LARGE SCALE GENOMIC DNA]</scope>
    <source>
        <strain evidence="10">COL-18-3</strain>
    </source>
</reference>
<accession>A0A1R1PR12</accession>
<sequence>MEQENSGPEKGVAQKSAMNSNLNRGLKKRHMSMIALGGAIGTGLFIGSAGGLVTAGPGGLLVAYTVTGLLMFFTMCGLAEVATYVPVTGTFMAYSERFVDRALGFAIGWTYWLSRILVIGTEFVAAGVLVSYWLPGTPKYIWGLVSAVIVFTFNIFHVKGFGEAEFWFALIKVIMILAFIVIGVCIVFGWLGDVKYGVSLWHYKDGPFVDGFRGTMFAFVFAVYAYEGSEAIGLTAGESKNPKKDVPAAILTLFYRVMLFYVVSIFLMGLILPYDDPSLSSLGLATVKVAPFTQVFSKAGIAAAPHIVNAVVLSSVLSACNTNLYTSSRLLYSLHHFGHAPKILAKTTKNGVPFISLILTECLGLLFIILAEYSNNAYLFLVNMSSIFGLMGWTTISIVHIFFRRAYRLQGYKVKDLPYRSPLYPFGPYFCLTFIAFIIGSQVYAVIIKKQTVLQKVSTLIGIPIFLGLYLSYKIIKRPKFVNPYEADLITDSSNYIDYTATDA</sequence>
<comment type="subcellular location">
    <subcellularLocation>
        <location evidence="1">Membrane</location>
        <topology evidence="1">Multi-pass membrane protein</topology>
    </subcellularLocation>
</comment>
<keyword evidence="6 7" id="KW-0472">Membrane</keyword>
<evidence type="ECO:0000259" key="8">
    <source>
        <dbReference type="Pfam" id="PF00324"/>
    </source>
</evidence>
<feature type="transmembrane region" description="Helical" evidence="7">
    <location>
        <begin position="299"/>
        <end position="320"/>
    </location>
</feature>
<dbReference type="PIRSF" id="PIRSF006060">
    <property type="entry name" value="AA_transporter"/>
    <property type="match status" value="1"/>
</dbReference>
<proteinExistence type="predicted"/>
<name>A0A1R1PR12_ZANCU</name>
<evidence type="ECO:0000256" key="6">
    <source>
        <dbReference type="ARBA" id="ARBA00023136"/>
    </source>
</evidence>
<feature type="transmembrane region" description="Helical" evidence="7">
    <location>
        <begin position="248"/>
        <end position="272"/>
    </location>
</feature>